<evidence type="ECO:0000313" key="2">
    <source>
        <dbReference type="EMBL" id="RMX59090.1"/>
    </source>
</evidence>
<feature type="compositionally biased region" description="Polar residues" evidence="1">
    <location>
        <begin position="13"/>
        <end position="23"/>
    </location>
</feature>
<accession>A0A3M6UZN3</accession>
<dbReference type="EMBL" id="RCHS01000399">
    <property type="protein sequence ID" value="RMX59090.1"/>
    <property type="molecule type" value="Genomic_DNA"/>
</dbReference>
<feature type="region of interest" description="Disordered" evidence="1">
    <location>
        <begin position="1"/>
        <end position="32"/>
    </location>
</feature>
<dbReference type="Proteomes" id="UP000275408">
    <property type="component" value="Unassembled WGS sequence"/>
</dbReference>
<comment type="caution">
    <text evidence="2">The sequence shown here is derived from an EMBL/GenBank/DDBJ whole genome shotgun (WGS) entry which is preliminary data.</text>
</comment>
<organism evidence="2 3">
    <name type="scientific">Pocillopora damicornis</name>
    <name type="common">Cauliflower coral</name>
    <name type="synonym">Millepora damicornis</name>
    <dbReference type="NCBI Taxonomy" id="46731"/>
    <lineage>
        <taxon>Eukaryota</taxon>
        <taxon>Metazoa</taxon>
        <taxon>Cnidaria</taxon>
        <taxon>Anthozoa</taxon>
        <taxon>Hexacorallia</taxon>
        <taxon>Scleractinia</taxon>
        <taxon>Astrocoeniina</taxon>
        <taxon>Pocilloporidae</taxon>
        <taxon>Pocillopora</taxon>
    </lineage>
</organism>
<evidence type="ECO:0000256" key="1">
    <source>
        <dbReference type="SAM" id="MobiDB-lite"/>
    </source>
</evidence>
<sequence length="121" mass="13803">MEVSPPVPGSGEQAPSSSGSGDQASHPDSDPPERLFTVHRSCLRTDLIEHFKVYKYREIISIVMTRGERVPFMQHDYFVEEWEAVGRVIVKGYVSISYIHTYIHLYLTTQVMKTGKTKVLM</sequence>
<proteinExistence type="predicted"/>
<reference evidence="2 3" key="1">
    <citation type="journal article" date="2018" name="Sci. Rep.">
        <title>Comparative analysis of the Pocillopora damicornis genome highlights role of immune system in coral evolution.</title>
        <authorList>
            <person name="Cunning R."/>
            <person name="Bay R.A."/>
            <person name="Gillette P."/>
            <person name="Baker A.C."/>
            <person name="Traylor-Knowles N."/>
        </authorList>
    </citation>
    <scope>NUCLEOTIDE SEQUENCE [LARGE SCALE GENOMIC DNA]</scope>
    <source>
        <strain evidence="2">RSMAS</strain>
        <tissue evidence="2">Whole animal</tissue>
    </source>
</reference>
<protein>
    <submittedName>
        <fullName evidence="2">Uncharacterized protein</fullName>
    </submittedName>
</protein>
<dbReference type="AlphaFoldDB" id="A0A3M6UZN3"/>
<gene>
    <name evidence="2" type="ORF">pdam_00009806</name>
</gene>
<keyword evidence="3" id="KW-1185">Reference proteome</keyword>
<evidence type="ECO:0000313" key="3">
    <source>
        <dbReference type="Proteomes" id="UP000275408"/>
    </source>
</evidence>
<name>A0A3M6UZN3_POCDA</name>